<dbReference type="Proteomes" id="UP000466848">
    <property type="component" value="Chromosome"/>
</dbReference>
<dbReference type="GO" id="GO:0016887">
    <property type="term" value="F:ATP hydrolysis activity"/>
    <property type="evidence" value="ECO:0007669"/>
    <property type="project" value="InterPro"/>
</dbReference>
<protein>
    <submittedName>
        <fullName evidence="3">CpaF family protein</fullName>
    </submittedName>
</protein>
<feature type="domain" description="Bacterial type II secretion system protein E" evidence="2">
    <location>
        <begin position="73"/>
        <end position="347"/>
    </location>
</feature>
<dbReference type="RefSeq" id="WP_163066380.1">
    <property type="nucleotide sequence ID" value="NZ_CP048649.1"/>
</dbReference>
<dbReference type="Gene3D" id="3.30.450.370">
    <property type="match status" value="1"/>
</dbReference>
<keyword evidence="4" id="KW-1185">Reference proteome</keyword>
<evidence type="ECO:0000313" key="4">
    <source>
        <dbReference type="Proteomes" id="UP000466848"/>
    </source>
</evidence>
<dbReference type="SUPFAM" id="SSF52540">
    <property type="entry name" value="P-loop containing nucleoside triphosphate hydrolases"/>
    <property type="match status" value="1"/>
</dbReference>
<dbReference type="AlphaFoldDB" id="A0A858BVR7"/>
<accession>A0A858BVR7</accession>
<dbReference type="EMBL" id="CP048649">
    <property type="protein sequence ID" value="QIB69269.1"/>
    <property type="molecule type" value="Genomic_DNA"/>
</dbReference>
<dbReference type="InterPro" id="IPR050921">
    <property type="entry name" value="T4SS_GSP_E_ATPase"/>
</dbReference>
<evidence type="ECO:0000313" key="3">
    <source>
        <dbReference type="EMBL" id="QIB69269.1"/>
    </source>
</evidence>
<dbReference type="CDD" id="cd01130">
    <property type="entry name" value="VirB11-like_ATPase"/>
    <property type="match status" value="1"/>
</dbReference>
<dbReference type="PANTHER" id="PTHR30486">
    <property type="entry name" value="TWITCHING MOTILITY PROTEIN PILT"/>
    <property type="match status" value="1"/>
</dbReference>
<reference evidence="3 4" key="1">
    <citation type="submission" date="2020-02" db="EMBL/GenBank/DDBJ databases">
        <authorList>
            <person name="Kim Y.B."/>
            <person name="Roh S.W."/>
        </authorList>
    </citation>
    <scope>NUCLEOTIDE SEQUENCE [LARGE SCALE GENOMIC DNA]</scope>
    <source>
        <strain evidence="3 4">DSM 103574</strain>
    </source>
</reference>
<evidence type="ECO:0000256" key="1">
    <source>
        <dbReference type="ARBA" id="ARBA00006611"/>
    </source>
</evidence>
<comment type="similarity">
    <text evidence="1">Belongs to the GSP E family.</text>
</comment>
<dbReference type="KEGG" id="abut:Ami103574_08005"/>
<dbReference type="Gene3D" id="3.40.50.300">
    <property type="entry name" value="P-loop containing nucleotide triphosphate hydrolases"/>
    <property type="match status" value="1"/>
</dbReference>
<dbReference type="InterPro" id="IPR001482">
    <property type="entry name" value="T2SS/T4SS_dom"/>
</dbReference>
<sequence length="407" mass="45840">MDIDEKQVVPQALIMDLTADLRRMIGHTSLEDDEEQIFALMEEAILADSRLELYSFKVKARLIHQVYYTIRKDLGILHPYSQDPQVTEIMVNGRDHIFIERQGIIEKLEQRFTTTEELEELIRRIAGRVHREINELNPIVDARLPDGSRVNAVYKNVALGGPSLTIRKFPEKAFSMQDLVSFGTITQEAADFLACMVVAGENIFISGGTGSGKTSLLNVLSTYIPHQERIIVIEDSAELQLHGVENLVRLECRNANVQGKGLVDMQQLIKTSLRMRPNRIIVGEVRGKEVLDMLQAFNTGHDGSLSTGHGNSVSGMLKRLETMVLQAAEFPIDAIRSQIAEGIDIMVHLGRLPDKSRRVLEIAEICGYEGHDYIINSLFQYQVERGLERTGNKLVREEKLKLRGVKA</sequence>
<organism evidence="3 4">
    <name type="scientific">Aminipila butyrica</name>
    <dbReference type="NCBI Taxonomy" id="433296"/>
    <lineage>
        <taxon>Bacteria</taxon>
        <taxon>Bacillati</taxon>
        <taxon>Bacillota</taxon>
        <taxon>Clostridia</taxon>
        <taxon>Peptostreptococcales</taxon>
        <taxon>Anaerovoracaceae</taxon>
        <taxon>Aminipila</taxon>
    </lineage>
</organism>
<dbReference type="PANTHER" id="PTHR30486:SF6">
    <property type="entry name" value="TYPE IV PILUS RETRACTATION ATPASE PILT"/>
    <property type="match status" value="1"/>
</dbReference>
<name>A0A858BVR7_9FIRM</name>
<proteinExistence type="inferred from homology"/>
<evidence type="ECO:0000259" key="2">
    <source>
        <dbReference type="Pfam" id="PF00437"/>
    </source>
</evidence>
<dbReference type="InterPro" id="IPR027417">
    <property type="entry name" value="P-loop_NTPase"/>
</dbReference>
<dbReference type="Pfam" id="PF00437">
    <property type="entry name" value="T2SSE"/>
    <property type="match status" value="1"/>
</dbReference>
<gene>
    <name evidence="3" type="ORF">Ami103574_08005</name>
</gene>